<protein>
    <submittedName>
        <fullName evidence="1">Uncharacterized protein</fullName>
    </submittedName>
</protein>
<evidence type="ECO:0000313" key="2">
    <source>
        <dbReference type="Proteomes" id="UP000632766"/>
    </source>
</evidence>
<proteinExistence type="predicted"/>
<organism evidence="1 2">
    <name type="scientific">Amazonocrinis nigriterrae CENA67</name>
    <dbReference type="NCBI Taxonomy" id="2794033"/>
    <lineage>
        <taxon>Bacteria</taxon>
        <taxon>Bacillati</taxon>
        <taxon>Cyanobacteriota</taxon>
        <taxon>Cyanophyceae</taxon>
        <taxon>Nostocales</taxon>
        <taxon>Nostocaceae</taxon>
        <taxon>Amazonocrinis</taxon>
        <taxon>Amazonocrinis nigriterrae</taxon>
    </lineage>
</organism>
<name>A0A8J7HYS6_9NOST</name>
<sequence length="59" mass="6863">MFKQNLESSIELLRQQAKNDKRLPYRQPEIYSLGSLEQVQAFYRGTLVDGPNSAYYYSG</sequence>
<dbReference type="EMBL" id="JAECZC010000086">
    <property type="protein sequence ID" value="MBH8566120.1"/>
    <property type="molecule type" value="Genomic_DNA"/>
</dbReference>
<comment type="caution">
    <text evidence="1">The sequence shown here is derived from an EMBL/GenBank/DDBJ whole genome shotgun (WGS) entry which is preliminary data.</text>
</comment>
<reference evidence="1 2" key="1">
    <citation type="journal article" date="2021" name="Int. J. Syst. Evol. Microbiol.">
        <title>Amazonocrinis nigriterrae gen. nov., sp. nov., Atlanticothrix silvestris gen. nov., sp. nov. and Dendronalium phyllosphericum gen. nov., sp. nov., nostocacean cyanobacteria from Brazilian environments.</title>
        <authorList>
            <person name="Alvarenga D.O."/>
            <person name="Andreote A.P.D."/>
            <person name="Branco L.H.Z."/>
            <person name="Delbaje E."/>
            <person name="Cruz R.B."/>
            <person name="Varani A.M."/>
            <person name="Fiore M.F."/>
        </authorList>
    </citation>
    <scope>NUCLEOTIDE SEQUENCE [LARGE SCALE GENOMIC DNA]</scope>
    <source>
        <strain evidence="1 2">CENA67</strain>
    </source>
</reference>
<accession>A0A8J7HYS6</accession>
<dbReference type="RefSeq" id="WP_198127892.1">
    <property type="nucleotide sequence ID" value="NZ_JAECZC010000086.1"/>
</dbReference>
<keyword evidence="2" id="KW-1185">Reference proteome</keyword>
<dbReference type="Proteomes" id="UP000632766">
    <property type="component" value="Unassembled WGS sequence"/>
</dbReference>
<evidence type="ECO:0000313" key="1">
    <source>
        <dbReference type="EMBL" id="MBH8566120.1"/>
    </source>
</evidence>
<gene>
    <name evidence="1" type="ORF">I8748_28850</name>
</gene>
<dbReference type="AlphaFoldDB" id="A0A8J7HYS6"/>